<evidence type="ECO:0000256" key="1">
    <source>
        <dbReference type="SAM" id="Phobius"/>
    </source>
</evidence>
<dbReference type="EMBL" id="AYYR01000117">
    <property type="protein sequence ID" value="KRM73801.1"/>
    <property type="molecule type" value="Genomic_DNA"/>
</dbReference>
<dbReference type="AlphaFoldDB" id="A0A0R2BBE0"/>
<protein>
    <submittedName>
        <fullName evidence="2">Uncharacterized protein</fullName>
    </submittedName>
</protein>
<name>A0A0R2BBE0_SECCO</name>
<dbReference type="PATRIC" id="fig|1423733.4.peg.1052"/>
<evidence type="ECO:0000313" key="2">
    <source>
        <dbReference type="EMBL" id="KRM73801.1"/>
    </source>
</evidence>
<dbReference type="STRING" id="33960.TY91_15555"/>
<reference evidence="2 3" key="1">
    <citation type="journal article" date="2015" name="Genome Announc.">
        <title>Expanding the biotechnology potential of lactobacilli through comparative genomics of 213 strains and associated genera.</title>
        <authorList>
            <person name="Sun Z."/>
            <person name="Harris H.M."/>
            <person name="McCann A."/>
            <person name="Guo C."/>
            <person name="Argimon S."/>
            <person name="Zhang W."/>
            <person name="Yang X."/>
            <person name="Jeffery I.B."/>
            <person name="Cooney J.C."/>
            <person name="Kagawa T.F."/>
            <person name="Liu W."/>
            <person name="Song Y."/>
            <person name="Salvetti E."/>
            <person name="Wrobel A."/>
            <person name="Rasinkangas P."/>
            <person name="Parkhill J."/>
            <person name="Rea M.C."/>
            <person name="O'Sullivan O."/>
            <person name="Ritari J."/>
            <person name="Douillard F.P."/>
            <person name="Paul Ross R."/>
            <person name="Yang R."/>
            <person name="Briner A.E."/>
            <person name="Felis G.E."/>
            <person name="de Vos W.M."/>
            <person name="Barrangou R."/>
            <person name="Klaenhammer T.R."/>
            <person name="Caufield P.W."/>
            <person name="Cui Y."/>
            <person name="Zhang H."/>
            <person name="O'Toole P.W."/>
        </authorList>
    </citation>
    <scope>NUCLEOTIDE SEQUENCE [LARGE SCALE GENOMIC DNA]</scope>
    <source>
        <strain evidence="2 3">DSM 20515</strain>
    </source>
</reference>
<keyword evidence="1" id="KW-0812">Transmembrane</keyword>
<organism evidence="2 3">
    <name type="scientific">Secundilactobacillus collinoides DSM 20515 = JCM 1123</name>
    <dbReference type="NCBI Taxonomy" id="1423733"/>
    <lineage>
        <taxon>Bacteria</taxon>
        <taxon>Bacillati</taxon>
        <taxon>Bacillota</taxon>
        <taxon>Bacilli</taxon>
        <taxon>Lactobacillales</taxon>
        <taxon>Lactobacillaceae</taxon>
        <taxon>Secundilactobacillus</taxon>
    </lineage>
</organism>
<sequence>MIFEPLSLIFKHHSNGLLGLFISILRAKNVWLALGSCSAILILAWLALALVYLAVQRLNAYMGKDDLLK</sequence>
<gene>
    <name evidence="2" type="ORF">FC82_GL000998</name>
</gene>
<evidence type="ECO:0000313" key="3">
    <source>
        <dbReference type="Proteomes" id="UP000051845"/>
    </source>
</evidence>
<keyword evidence="1" id="KW-1133">Transmembrane helix</keyword>
<feature type="transmembrane region" description="Helical" evidence="1">
    <location>
        <begin position="30"/>
        <end position="55"/>
    </location>
</feature>
<proteinExistence type="predicted"/>
<comment type="caution">
    <text evidence="2">The sequence shown here is derived from an EMBL/GenBank/DDBJ whole genome shotgun (WGS) entry which is preliminary data.</text>
</comment>
<accession>A0A0R2BBE0</accession>
<dbReference type="Proteomes" id="UP000051845">
    <property type="component" value="Unassembled WGS sequence"/>
</dbReference>
<keyword evidence="1" id="KW-0472">Membrane</keyword>